<dbReference type="AlphaFoldDB" id="A0A6P8S2E5"/>
<comment type="subcellular location">
    <subcellularLocation>
        <location evidence="1">Membrane</location>
    </subcellularLocation>
</comment>
<gene>
    <name evidence="11" type="primary">LOC117365503</name>
</gene>
<feature type="transmembrane region" description="Helical" evidence="8">
    <location>
        <begin position="134"/>
        <end position="154"/>
    </location>
</feature>
<dbReference type="PROSITE" id="PS50262">
    <property type="entry name" value="G_PROTEIN_RECEP_F1_2"/>
    <property type="match status" value="1"/>
</dbReference>
<evidence type="ECO:0000313" key="11">
    <source>
        <dbReference type="RefSeq" id="XP_033811872.1"/>
    </source>
</evidence>
<feature type="transmembrane region" description="Helical" evidence="8">
    <location>
        <begin position="266"/>
        <end position="288"/>
    </location>
</feature>
<dbReference type="RefSeq" id="XP_033811872.1">
    <property type="nucleotide sequence ID" value="XM_033955981.1"/>
</dbReference>
<dbReference type="GO" id="GO:0016493">
    <property type="term" value="F:C-C chemokine receptor activity"/>
    <property type="evidence" value="ECO:0007669"/>
    <property type="project" value="TreeGrafter"/>
</dbReference>
<dbReference type="GO" id="GO:0007204">
    <property type="term" value="P:positive regulation of cytosolic calcium ion concentration"/>
    <property type="evidence" value="ECO:0007669"/>
    <property type="project" value="TreeGrafter"/>
</dbReference>
<organism evidence="10 11">
    <name type="scientific">Geotrypetes seraphini</name>
    <name type="common">Gaboon caecilian</name>
    <name type="synonym">Caecilia seraphini</name>
    <dbReference type="NCBI Taxonomy" id="260995"/>
    <lineage>
        <taxon>Eukaryota</taxon>
        <taxon>Metazoa</taxon>
        <taxon>Chordata</taxon>
        <taxon>Craniata</taxon>
        <taxon>Vertebrata</taxon>
        <taxon>Euteleostomi</taxon>
        <taxon>Amphibia</taxon>
        <taxon>Gymnophiona</taxon>
        <taxon>Geotrypetes</taxon>
    </lineage>
</organism>
<feature type="transmembrane region" description="Helical" evidence="8">
    <location>
        <begin position="50"/>
        <end position="74"/>
    </location>
</feature>
<keyword evidence="4" id="KW-0297">G-protein coupled receptor</keyword>
<feature type="transmembrane region" description="Helical" evidence="8">
    <location>
        <begin position="308"/>
        <end position="330"/>
    </location>
</feature>
<evidence type="ECO:0000256" key="7">
    <source>
        <dbReference type="ARBA" id="ARBA00023224"/>
    </source>
</evidence>
<keyword evidence="3 8" id="KW-1133">Transmembrane helix</keyword>
<dbReference type="InterPro" id="IPR000276">
    <property type="entry name" value="GPCR_Rhodpsn"/>
</dbReference>
<dbReference type="OrthoDB" id="9936726at2759"/>
<accession>A0A6P8S2E5</accession>
<protein>
    <submittedName>
        <fullName evidence="11">Relaxin-3 receptor 1-like</fullName>
    </submittedName>
</protein>
<keyword evidence="5 8" id="KW-0472">Membrane</keyword>
<keyword evidence="10" id="KW-1185">Reference proteome</keyword>
<keyword evidence="2 8" id="KW-0812">Transmembrane</keyword>
<dbReference type="SUPFAM" id="SSF81321">
    <property type="entry name" value="Family A G protein-coupled receptor-like"/>
    <property type="match status" value="1"/>
</dbReference>
<dbReference type="GO" id="GO:0019722">
    <property type="term" value="P:calcium-mediated signaling"/>
    <property type="evidence" value="ECO:0007669"/>
    <property type="project" value="TreeGrafter"/>
</dbReference>
<evidence type="ECO:0000256" key="6">
    <source>
        <dbReference type="ARBA" id="ARBA00023170"/>
    </source>
</evidence>
<evidence type="ECO:0000256" key="3">
    <source>
        <dbReference type="ARBA" id="ARBA00022989"/>
    </source>
</evidence>
<evidence type="ECO:0000256" key="5">
    <source>
        <dbReference type="ARBA" id="ARBA00023136"/>
    </source>
</evidence>
<feature type="transmembrane region" description="Helical" evidence="8">
    <location>
        <begin position="166"/>
        <end position="188"/>
    </location>
</feature>
<evidence type="ECO:0000259" key="9">
    <source>
        <dbReference type="PROSITE" id="PS50262"/>
    </source>
</evidence>
<evidence type="ECO:0000256" key="8">
    <source>
        <dbReference type="SAM" id="Phobius"/>
    </source>
</evidence>
<dbReference type="GeneID" id="117365503"/>
<dbReference type="Pfam" id="PF00001">
    <property type="entry name" value="7tm_1"/>
    <property type="match status" value="1"/>
</dbReference>
<dbReference type="PRINTS" id="PR00237">
    <property type="entry name" value="GPCRRHODOPSN"/>
</dbReference>
<feature type="transmembrane region" description="Helical" evidence="8">
    <location>
        <begin position="224"/>
        <end position="246"/>
    </location>
</feature>
<dbReference type="PANTHER" id="PTHR10489">
    <property type="entry name" value="CELL ADHESION MOLECULE"/>
    <property type="match status" value="1"/>
</dbReference>
<dbReference type="PRINTS" id="PR00526">
    <property type="entry name" value="FMETLEUPHER"/>
</dbReference>
<dbReference type="PANTHER" id="PTHR10489:SF937">
    <property type="entry name" value="RELAXIN-3 RECEPTOR 1"/>
    <property type="match status" value="1"/>
</dbReference>
<dbReference type="Proteomes" id="UP000515159">
    <property type="component" value="Chromosome 8"/>
</dbReference>
<name>A0A6P8S2E5_GEOSA</name>
<dbReference type="GO" id="GO:0006955">
    <property type="term" value="P:immune response"/>
    <property type="evidence" value="ECO:0007669"/>
    <property type="project" value="TreeGrafter"/>
</dbReference>
<dbReference type="GO" id="GO:0060326">
    <property type="term" value="P:cell chemotaxis"/>
    <property type="evidence" value="ECO:0007669"/>
    <property type="project" value="TreeGrafter"/>
</dbReference>
<reference evidence="11" key="1">
    <citation type="submission" date="2025-08" db="UniProtKB">
        <authorList>
            <consortium name="RefSeq"/>
        </authorList>
    </citation>
    <scope>IDENTIFICATION</scope>
</reference>
<evidence type="ECO:0000256" key="1">
    <source>
        <dbReference type="ARBA" id="ARBA00004370"/>
    </source>
</evidence>
<feature type="domain" description="G-protein coupled receptors family 1 profile" evidence="9">
    <location>
        <begin position="66"/>
        <end position="327"/>
    </location>
</feature>
<dbReference type="GO" id="GO:0009897">
    <property type="term" value="C:external side of plasma membrane"/>
    <property type="evidence" value="ECO:0007669"/>
    <property type="project" value="TreeGrafter"/>
</dbReference>
<dbReference type="Gene3D" id="1.20.1070.10">
    <property type="entry name" value="Rhodopsin 7-helix transmembrane proteins"/>
    <property type="match status" value="1"/>
</dbReference>
<dbReference type="InterPro" id="IPR050119">
    <property type="entry name" value="CCR1-9-like"/>
</dbReference>
<keyword evidence="6" id="KW-0675">Receptor</keyword>
<dbReference type="KEGG" id="gsh:117365503"/>
<keyword evidence="7" id="KW-0807">Transducer</keyword>
<dbReference type="InterPro" id="IPR017452">
    <property type="entry name" value="GPCR_Rhodpsn_7TM"/>
</dbReference>
<evidence type="ECO:0000256" key="2">
    <source>
        <dbReference type="ARBA" id="ARBA00022692"/>
    </source>
</evidence>
<proteinExistence type="predicted"/>
<evidence type="ECO:0000256" key="4">
    <source>
        <dbReference type="ARBA" id="ARBA00023040"/>
    </source>
</evidence>
<dbReference type="GO" id="GO:0019957">
    <property type="term" value="F:C-C chemokine binding"/>
    <property type="evidence" value="ECO:0007669"/>
    <property type="project" value="TreeGrafter"/>
</dbReference>
<sequence length="381" mass="43098">MSLSSCCELEDNEHLGWSRNLTNQTLLDMIHLLTMDGLEIHADGSRVVRIAIAVVYSVVCALGVVGNLLVLFLLHSRQRRKMSTVSFFVLNLAVTDFQFVLTLPFWAVDTALDFSWPFGKVMCKLISSVSTMNMYASVFFLTAMSVARYCSVVFSLRANEGSSRCLAKVVSLLIWTVSLVATLPHAVFSTTQVVSDEELCLVKFPEVRNVDPQFLLGLYQTLRILLGFIVPLVIISVCYFLLLKFLSQLKMSKRNPKRRSKVTKSVTVVVLSFFICWLPNQALTAWGIFIKFNVIPFTGAFYTAQAYIFPLTVCLAHTNSCLNPVLYCLVRKEFREALKELLFKRTPSFFKTPELKTKARLRKGQVHLIIPLQKTPTQTSY</sequence>
<feature type="transmembrane region" description="Helical" evidence="8">
    <location>
        <begin position="86"/>
        <end position="107"/>
    </location>
</feature>
<dbReference type="InParanoid" id="A0A6P8S2E5"/>
<evidence type="ECO:0000313" key="10">
    <source>
        <dbReference type="Proteomes" id="UP000515159"/>
    </source>
</evidence>